<accession>A0AAJ0BD99</accession>
<feature type="domain" description="CCHC-type" evidence="3">
    <location>
        <begin position="448"/>
        <end position="463"/>
    </location>
</feature>
<keyword evidence="5" id="KW-1185">Reference proteome</keyword>
<feature type="compositionally biased region" description="Acidic residues" evidence="2">
    <location>
        <begin position="563"/>
        <end position="591"/>
    </location>
</feature>
<gene>
    <name evidence="4" type="ORF">QBC47DRAFT_460839</name>
</gene>
<reference evidence="4" key="1">
    <citation type="submission" date="2023-06" db="EMBL/GenBank/DDBJ databases">
        <title>Genome-scale phylogeny and comparative genomics of the fungal order Sordariales.</title>
        <authorList>
            <consortium name="Lawrence Berkeley National Laboratory"/>
            <person name="Hensen N."/>
            <person name="Bonometti L."/>
            <person name="Westerberg I."/>
            <person name="Brannstrom I.O."/>
            <person name="Guillou S."/>
            <person name="Cros-Aarteil S."/>
            <person name="Calhoun S."/>
            <person name="Haridas S."/>
            <person name="Kuo A."/>
            <person name="Mondo S."/>
            <person name="Pangilinan J."/>
            <person name="Riley R."/>
            <person name="Labutti K."/>
            <person name="Andreopoulos B."/>
            <person name="Lipzen A."/>
            <person name="Chen C."/>
            <person name="Yanf M."/>
            <person name="Daum C."/>
            <person name="Ng V."/>
            <person name="Clum A."/>
            <person name="Steindorff A."/>
            <person name="Ohm R."/>
            <person name="Martin F."/>
            <person name="Silar P."/>
            <person name="Natvig D."/>
            <person name="Lalanne C."/>
            <person name="Gautier V."/>
            <person name="Ament-Velasquez S.L."/>
            <person name="Kruys A."/>
            <person name="Hutchinson M.I."/>
            <person name="Powell A.J."/>
            <person name="Barry K."/>
            <person name="Miller A.N."/>
            <person name="Grigoriev I.V."/>
            <person name="Debuchy R."/>
            <person name="Gladieux P."/>
            <person name="Thoren M.H."/>
            <person name="Johannesson H."/>
        </authorList>
    </citation>
    <scope>NUCLEOTIDE SEQUENCE</scope>
    <source>
        <strain evidence="4">PSN4</strain>
    </source>
</reference>
<organism evidence="4 5">
    <name type="scientific">Echria macrotheca</name>
    <dbReference type="NCBI Taxonomy" id="438768"/>
    <lineage>
        <taxon>Eukaryota</taxon>
        <taxon>Fungi</taxon>
        <taxon>Dikarya</taxon>
        <taxon>Ascomycota</taxon>
        <taxon>Pezizomycotina</taxon>
        <taxon>Sordariomycetes</taxon>
        <taxon>Sordariomycetidae</taxon>
        <taxon>Sordariales</taxon>
        <taxon>Schizotheciaceae</taxon>
        <taxon>Echria</taxon>
    </lineage>
</organism>
<feature type="compositionally biased region" description="Basic and acidic residues" evidence="2">
    <location>
        <begin position="548"/>
        <end position="561"/>
    </location>
</feature>
<dbReference type="InterPro" id="IPR001878">
    <property type="entry name" value="Znf_CCHC"/>
</dbReference>
<feature type="compositionally biased region" description="Basic residues" evidence="2">
    <location>
        <begin position="506"/>
        <end position="519"/>
    </location>
</feature>
<dbReference type="PROSITE" id="PS50158">
    <property type="entry name" value="ZF_CCHC"/>
    <property type="match status" value="1"/>
</dbReference>
<dbReference type="EMBL" id="MU839833">
    <property type="protein sequence ID" value="KAK1755912.1"/>
    <property type="molecule type" value="Genomic_DNA"/>
</dbReference>
<evidence type="ECO:0000256" key="2">
    <source>
        <dbReference type="SAM" id="MobiDB-lite"/>
    </source>
</evidence>
<dbReference type="AlphaFoldDB" id="A0AAJ0BD99"/>
<dbReference type="GO" id="GO:0003676">
    <property type="term" value="F:nucleic acid binding"/>
    <property type="evidence" value="ECO:0007669"/>
    <property type="project" value="InterPro"/>
</dbReference>
<evidence type="ECO:0000313" key="4">
    <source>
        <dbReference type="EMBL" id="KAK1755912.1"/>
    </source>
</evidence>
<keyword evidence="1" id="KW-0479">Metal-binding</keyword>
<feature type="compositionally biased region" description="Acidic residues" evidence="2">
    <location>
        <begin position="607"/>
        <end position="619"/>
    </location>
</feature>
<name>A0AAJ0BD99_9PEZI</name>
<dbReference type="GO" id="GO:0008270">
    <property type="term" value="F:zinc ion binding"/>
    <property type="evidence" value="ECO:0007669"/>
    <property type="project" value="UniProtKB-KW"/>
</dbReference>
<evidence type="ECO:0000259" key="3">
    <source>
        <dbReference type="PROSITE" id="PS50158"/>
    </source>
</evidence>
<dbReference type="Proteomes" id="UP001239445">
    <property type="component" value="Unassembled WGS sequence"/>
</dbReference>
<proteinExistence type="predicted"/>
<feature type="region of interest" description="Disordered" evidence="2">
    <location>
        <begin position="505"/>
        <end position="525"/>
    </location>
</feature>
<sequence>MATYPLDIPLPFERYHHRLTAKEVMVYRITRDYLKPSQVPAEMYRSPFWYQSVLYGWPNVEVTRDMRCLGKMLCTSYTYFSYWHNNADFQLLDDLVLDVVNCYYLERDNAALRAWAASISPLSTRSKTRPSGYLTSYRALVEPPPAGIQLDIGMKHCSWEEEDTVHLRSLRKNLKTRDELSLYDGGVFQRYLRRQMDANGVNGANRRPADTTWTWGIPRDRYQSLWTTTNGPTEGHSIRFAMIAILQDGHLSRNWTWNSPLFKLDMSLDGNRDGIWATGQPSGWGARNGYQGRYGRARRRCASEPPPRSFIEVNIGPQTFPSRPQGDVDLAAIVPAPPAPPGCCLNCGSSEHRTKNCVAACGYCGAPSPHRSDAAVFEVAEEPPPRFDGMKKAHTAPQCPVKKRNRCKCMAFPCHVAKACAVVCRRGCGGEGRRGSFQHRNAMLCKARCCMCGQRGHCGRDCRLRRCRCGGAHLGQDCKWKPECRVPGCGKFWCGLHGEAAETRRGRTRKRRWEKKKKAGLGGEDDDSLDGSFLRLVVEAAARAEEQLRELWGDEDTRGAMDGEGETTDEDGGDDETTVEDEEETMVEDGVAELKEELPSDPSMVLSDEDTEENEGQDK</sequence>
<keyword evidence="1" id="KW-0862">Zinc</keyword>
<comment type="caution">
    <text evidence="4">The sequence shown here is derived from an EMBL/GenBank/DDBJ whole genome shotgun (WGS) entry which is preliminary data.</text>
</comment>
<protein>
    <recommendedName>
        <fullName evidence="3">CCHC-type domain-containing protein</fullName>
    </recommendedName>
</protein>
<feature type="region of interest" description="Disordered" evidence="2">
    <location>
        <begin position="548"/>
        <end position="619"/>
    </location>
</feature>
<keyword evidence="1" id="KW-0863">Zinc-finger</keyword>
<evidence type="ECO:0000313" key="5">
    <source>
        <dbReference type="Proteomes" id="UP001239445"/>
    </source>
</evidence>
<evidence type="ECO:0000256" key="1">
    <source>
        <dbReference type="PROSITE-ProRule" id="PRU00047"/>
    </source>
</evidence>